<comment type="caution">
    <text evidence="3">The sequence shown here is derived from an EMBL/GenBank/DDBJ whole genome shotgun (WGS) entry which is preliminary data.</text>
</comment>
<keyword evidence="2" id="KW-0812">Transmembrane</keyword>
<protein>
    <submittedName>
        <fullName evidence="3">Cell division protein DivIC</fullName>
    </submittedName>
</protein>
<dbReference type="EMBL" id="JBEPLO010000040">
    <property type="protein sequence ID" value="MET3559214.1"/>
    <property type="molecule type" value="Genomic_DNA"/>
</dbReference>
<keyword evidence="3" id="KW-0132">Cell division</keyword>
<name>A0ABV2FKT6_9STRE</name>
<evidence type="ECO:0000313" key="4">
    <source>
        <dbReference type="Proteomes" id="UP001549122"/>
    </source>
</evidence>
<dbReference type="Proteomes" id="UP001549122">
    <property type="component" value="Unassembled WGS sequence"/>
</dbReference>
<dbReference type="PANTHER" id="PTHR40027">
    <property type="entry name" value="CELL DIVISION PROTEIN DIVIC"/>
    <property type="match status" value="1"/>
</dbReference>
<keyword evidence="2" id="KW-1133">Transmembrane helix</keyword>
<accession>A0ABV2FKT6</accession>
<dbReference type="RefSeq" id="WP_354366297.1">
    <property type="nucleotide sequence ID" value="NZ_JBEPLO010000040.1"/>
</dbReference>
<dbReference type="InterPro" id="IPR039076">
    <property type="entry name" value="DivIC"/>
</dbReference>
<gene>
    <name evidence="3" type="ORF">ABID29_002364</name>
</gene>
<evidence type="ECO:0000256" key="2">
    <source>
        <dbReference type="SAM" id="Phobius"/>
    </source>
</evidence>
<keyword evidence="4" id="KW-1185">Reference proteome</keyword>
<feature type="transmembrane region" description="Helical" evidence="2">
    <location>
        <begin position="38"/>
        <end position="58"/>
    </location>
</feature>
<dbReference type="Pfam" id="PF04977">
    <property type="entry name" value="DivIC"/>
    <property type="match status" value="1"/>
</dbReference>
<reference evidence="3 4" key="1">
    <citation type="submission" date="2024-06" db="EMBL/GenBank/DDBJ databases">
        <title>Genomic Encyclopedia of Type Strains, Phase IV (KMG-IV): sequencing the most valuable type-strain genomes for metagenomic binning, comparative biology and taxonomic classification.</title>
        <authorList>
            <person name="Goeker M."/>
        </authorList>
    </citation>
    <scope>NUCLEOTIDE SEQUENCE [LARGE SCALE GENOMIC DNA]</scope>
    <source>
        <strain evidence="3 4">DSM 28303</strain>
    </source>
</reference>
<dbReference type="InterPro" id="IPR007060">
    <property type="entry name" value="FtsL/DivIC"/>
</dbReference>
<sequence length="129" mass="15258">MSNKKVNSRVLQLNNAFIQEERSKRQSVNLEKQRKNRFMGMILILIIFLFTLPAYNLLQSYEQLLGKREKLAEMKTSYQALEKRVEEEQSLVKKLSDKDYVAKYVRAKYHYSKDGEFVYTIPSLLPTSK</sequence>
<keyword evidence="3" id="KW-0131">Cell cycle</keyword>
<feature type="coiled-coil region" evidence="1">
    <location>
        <begin position="64"/>
        <end position="98"/>
    </location>
</feature>
<dbReference type="GO" id="GO:0051301">
    <property type="term" value="P:cell division"/>
    <property type="evidence" value="ECO:0007669"/>
    <property type="project" value="UniProtKB-KW"/>
</dbReference>
<evidence type="ECO:0000256" key="1">
    <source>
        <dbReference type="SAM" id="Coils"/>
    </source>
</evidence>
<dbReference type="PANTHER" id="PTHR40027:SF1">
    <property type="entry name" value="CELL DIVISION PROTEIN DIVIC"/>
    <property type="match status" value="1"/>
</dbReference>
<keyword evidence="2" id="KW-0472">Membrane</keyword>
<organism evidence="3 4">
    <name type="scientific">Streptococcus rupicaprae</name>
    <dbReference type="NCBI Taxonomy" id="759619"/>
    <lineage>
        <taxon>Bacteria</taxon>
        <taxon>Bacillati</taxon>
        <taxon>Bacillota</taxon>
        <taxon>Bacilli</taxon>
        <taxon>Lactobacillales</taxon>
        <taxon>Streptococcaceae</taxon>
        <taxon>Streptococcus</taxon>
    </lineage>
</organism>
<proteinExistence type="predicted"/>
<keyword evidence="1" id="KW-0175">Coiled coil</keyword>
<evidence type="ECO:0000313" key="3">
    <source>
        <dbReference type="EMBL" id="MET3559214.1"/>
    </source>
</evidence>